<keyword evidence="2" id="KW-1185">Reference proteome</keyword>
<comment type="caution">
    <text evidence="1">The sequence shown here is derived from an EMBL/GenBank/DDBJ whole genome shotgun (WGS) entry which is preliminary data.</text>
</comment>
<evidence type="ECO:0000313" key="2">
    <source>
        <dbReference type="Proteomes" id="UP001596328"/>
    </source>
</evidence>
<evidence type="ECO:0000313" key="1">
    <source>
        <dbReference type="EMBL" id="MFC6724754.1"/>
    </source>
</evidence>
<organism evidence="1 2">
    <name type="scientific">Halobium palmae</name>
    <dbReference type="NCBI Taxonomy" id="1776492"/>
    <lineage>
        <taxon>Archaea</taxon>
        <taxon>Methanobacteriati</taxon>
        <taxon>Methanobacteriota</taxon>
        <taxon>Stenosarchaea group</taxon>
        <taxon>Halobacteria</taxon>
        <taxon>Halobacteriales</taxon>
        <taxon>Haloferacaceae</taxon>
        <taxon>Halobium</taxon>
    </lineage>
</organism>
<name>A0ABD5RZA5_9EURY</name>
<sequence length="107" mass="11813">MKTAVELTRKERSVLTDALAYYVENGADEEHVERLEGHLESAGEEGVVRVQPGEEELFREAFRGYAGALQETAAAGDAPESMGRFYESVFRSVVEKVGNVGSDRRAF</sequence>
<accession>A0ABD5RZA5</accession>
<evidence type="ECO:0008006" key="3">
    <source>
        <dbReference type="Google" id="ProtNLM"/>
    </source>
</evidence>
<gene>
    <name evidence="1" type="ORF">ACFQE1_10290</name>
</gene>
<dbReference type="Proteomes" id="UP001596328">
    <property type="component" value="Unassembled WGS sequence"/>
</dbReference>
<reference evidence="1 2" key="1">
    <citation type="journal article" date="2019" name="Int. J. Syst. Evol. Microbiol.">
        <title>The Global Catalogue of Microorganisms (GCM) 10K type strain sequencing project: providing services to taxonomists for standard genome sequencing and annotation.</title>
        <authorList>
            <consortium name="The Broad Institute Genomics Platform"/>
            <consortium name="The Broad Institute Genome Sequencing Center for Infectious Disease"/>
            <person name="Wu L."/>
            <person name="Ma J."/>
        </authorList>
    </citation>
    <scope>NUCLEOTIDE SEQUENCE [LARGE SCALE GENOMIC DNA]</scope>
    <source>
        <strain evidence="1 2">NBRC 111368</strain>
    </source>
</reference>
<dbReference type="AlphaFoldDB" id="A0ABD5RZA5"/>
<dbReference type="EMBL" id="JBHSWU010000270">
    <property type="protein sequence ID" value="MFC6724754.1"/>
    <property type="molecule type" value="Genomic_DNA"/>
</dbReference>
<protein>
    <recommendedName>
        <fullName evidence="3">TipAS antibiotic-recognition domain-containing protein</fullName>
    </recommendedName>
</protein>
<proteinExistence type="predicted"/>